<dbReference type="AlphaFoldDB" id="A0A8K0G8J3"/>
<evidence type="ECO:0000313" key="1">
    <source>
        <dbReference type="EMBL" id="KAF2890114.1"/>
    </source>
</evidence>
<proteinExistence type="predicted"/>
<protein>
    <recommendedName>
        <fullName evidence="3">Integrase catalytic domain-containing protein</fullName>
    </recommendedName>
</protein>
<organism evidence="1 2">
    <name type="scientific">Ignelater luminosus</name>
    <name type="common">Cucubano</name>
    <name type="synonym">Pyrophorus luminosus</name>
    <dbReference type="NCBI Taxonomy" id="2038154"/>
    <lineage>
        <taxon>Eukaryota</taxon>
        <taxon>Metazoa</taxon>
        <taxon>Ecdysozoa</taxon>
        <taxon>Arthropoda</taxon>
        <taxon>Hexapoda</taxon>
        <taxon>Insecta</taxon>
        <taxon>Pterygota</taxon>
        <taxon>Neoptera</taxon>
        <taxon>Endopterygota</taxon>
        <taxon>Coleoptera</taxon>
        <taxon>Polyphaga</taxon>
        <taxon>Elateriformia</taxon>
        <taxon>Elateroidea</taxon>
        <taxon>Elateridae</taxon>
        <taxon>Agrypninae</taxon>
        <taxon>Pyrophorini</taxon>
        <taxon>Ignelater</taxon>
    </lineage>
</organism>
<sequence length="128" mass="15027">MTEDIIKSVQNCKICEKKQKDNPEDQLLLQELNVLKNRYFDFVQLSNITSKSIIRALKHWFATFGIPDILRTDGKYPRFPRSNDLAERYVQEAKTLLDKCLEEGSDVQLALLHHRILLDQPLVHQYDD</sequence>
<dbReference type="InterPro" id="IPR012337">
    <property type="entry name" value="RNaseH-like_sf"/>
</dbReference>
<dbReference type="EMBL" id="VTPC01058115">
    <property type="protein sequence ID" value="KAF2890114.1"/>
    <property type="molecule type" value="Genomic_DNA"/>
</dbReference>
<gene>
    <name evidence="1" type="ORF">ILUMI_16059</name>
</gene>
<keyword evidence="2" id="KW-1185">Reference proteome</keyword>
<evidence type="ECO:0008006" key="3">
    <source>
        <dbReference type="Google" id="ProtNLM"/>
    </source>
</evidence>
<dbReference type="Proteomes" id="UP000801492">
    <property type="component" value="Unassembled WGS sequence"/>
</dbReference>
<evidence type="ECO:0000313" key="2">
    <source>
        <dbReference type="Proteomes" id="UP000801492"/>
    </source>
</evidence>
<name>A0A8K0G8J3_IGNLU</name>
<accession>A0A8K0G8J3</accession>
<reference evidence="1" key="1">
    <citation type="submission" date="2019-08" db="EMBL/GenBank/DDBJ databases">
        <title>The genome of the North American firefly Photinus pyralis.</title>
        <authorList>
            <consortium name="Photinus pyralis genome working group"/>
            <person name="Fallon T.R."/>
            <person name="Sander Lower S.E."/>
            <person name="Weng J.-K."/>
        </authorList>
    </citation>
    <scope>NUCLEOTIDE SEQUENCE</scope>
    <source>
        <strain evidence="1">TRF0915ILg1</strain>
        <tissue evidence="1">Whole body</tissue>
    </source>
</reference>
<dbReference type="SUPFAM" id="SSF53098">
    <property type="entry name" value="Ribonuclease H-like"/>
    <property type="match status" value="1"/>
</dbReference>
<comment type="caution">
    <text evidence="1">The sequence shown here is derived from an EMBL/GenBank/DDBJ whole genome shotgun (WGS) entry which is preliminary data.</text>
</comment>